<reference evidence="1 2" key="1">
    <citation type="journal article" date="2015" name="Genome Announc.">
        <title>Draft Genome Sequence of Cyanobacterium Hassallia byssoidea Strain VB512170, Isolated from Monuments in India.</title>
        <authorList>
            <person name="Singh D."/>
            <person name="Chandrababunaidu M.M."/>
            <person name="Panda A."/>
            <person name="Sen D."/>
            <person name="Bhattacharyya S."/>
            <person name="Adhikary S.P."/>
            <person name="Tripathy S."/>
        </authorList>
    </citation>
    <scope>NUCLEOTIDE SEQUENCE [LARGE SCALE GENOMIC DNA]</scope>
    <source>
        <strain evidence="1 2">VB512170</strain>
    </source>
</reference>
<dbReference type="RefSeq" id="WP_163519373.1">
    <property type="nucleotide sequence ID" value="NZ_JTCM02000141.1"/>
</dbReference>
<dbReference type="Proteomes" id="UP000031549">
    <property type="component" value="Unassembled WGS sequence"/>
</dbReference>
<dbReference type="AlphaFoldDB" id="A0A846HHD2"/>
<gene>
    <name evidence="1" type="ORF">PI95_031580</name>
</gene>
<comment type="caution">
    <text evidence="1">The sequence shown here is derived from an EMBL/GenBank/DDBJ whole genome shotgun (WGS) entry which is preliminary data.</text>
</comment>
<dbReference type="EMBL" id="JTCM02000141">
    <property type="protein sequence ID" value="NEU76917.1"/>
    <property type="molecule type" value="Genomic_DNA"/>
</dbReference>
<evidence type="ECO:0000313" key="2">
    <source>
        <dbReference type="Proteomes" id="UP000031549"/>
    </source>
</evidence>
<accession>A0A846HHD2</accession>
<name>A0A846HHD2_9CYAN</name>
<evidence type="ECO:0000313" key="1">
    <source>
        <dbReference type="EMBL" id="NEU76917.1"/>
    </source>
</evidence>
<keyword evidence="2" id="KW-1185">Reference proteome</keyword>
<proteinExistence type="predicted"/>
<protein>
    <submittedName>
        <fullName evidence="1">Uncharacterized protein</fullName>
    </submittedName>
</protein>
<sequence>MQSDLLNLSARDLKQSVLQLPINQRLVLVDAITELIRQELSLIQR</sequence>
<organism evidence="1 2">
    <name type="scientific">Hassallia byssoidea VB512170</name>
    <dbReference type="NCBI Taxonomy" id="1304833"/>
    <lineage>
        <taxon>Bacteria</taxon>
        <taxon>Bacillati</taxon>
        <taxon>Cyanobacteriota</taxon>
        <taxon>Cyanophyceae</taxon>
        <taxon>Nostocales</taxon>
        <taxon>Tolypothrichaceae</taxon>
        <taxon>Hassallia</taxon>
    </lineage>
</organism>